<feature type="domain" description="Lipocalin/cytosolic fatty-acid binding" evidence="2">
    <location>
        <begin position="109"/>
        <end position="175"/>
    </location>
</feature>
<reference evidence="3" key="1">
    <citation type="submission" date="2015-12" db="EMBL/GenBank/DDBJ databases">
        <title>De novo transcriptome assembly of four potential Pierce s Disease insect vectors from Arizona vineyards.</title>
        <authorList>
            <person name="Tassone E.E."/>
        </authorList>
    </citation>
    <scope>NUCLEOTIDE SEQUENCE</scope>
</reference>
<name>A0A1B6CWY5_9HEMI</name>
<proteinExistence type="predicted"/>
<dbReference type="PANTHER" id="PTHR10612">
    <property type="entry name" value="APOLIPOPROTEIN D"/>
    <property type="match status" value="1"/>
</dbReference>
<dbReference type="GO" id="GO:0005737">
    <property type="term" value="C:cytoplasm"/>
    <property type="evidence" value="ECO:0007669"/>
    <property type="project" value="TreeGrafter"/>
</dbReference>
<dbReference type="GO" id="GO:0006629">
    <property type="term" value="P:lipid metabolic process"/>
    <property type="evidence" value="ECO:0007669"/>
    <property type="project" value="TreeGrafter"/>
</dbReference>
<feature type="signal peptide" evidence="1">
    <location>
        <begin position="1"/>
        <end position="24"/>
    </location>
</feature>
<dbReference type="GO" id="GO:0000302">
    <property type="term" value="P:response to reactive oxygen species"/>
    <property type="evidence" value="ECO:0007669"/>
    <property type="project" value="TreeGrafter"/>
</dbReference>
<protein>
    <recommendedName>
        <fullName evidence="2">Lipocalin/cytosolic fatty-acid binding domain-containing protein</fullName>
    </recommendedName>
</protein>
<gene>
    <name evidence="3" type="ORF">g.8435</name>
</gene>
<dbReference type="EMBL" id="GEDC01019286">
    <property type="protein sequence ID" value="JAS18012.1"/>
    <property type="molecule type" value="Transcribed_RNA"/>
</dbReference>
<accession>A0A1B6CWY5</accession>
<dbReference type="Gene3D" id="2.40.128.20">
    <property type="match status" value="1"/>
</dbReference>
<feature type="chain" id="PRO_5008580855" description="Lipocalin/cytosolic fatty-acid binding domain-containing protein" evidence="1">
    <location>
        <begin position="25"/>
        <end position="207"/>
    </location>
</feature>
<dbReference type="InterPro" id="IPR012674">
    <property type="entry name" value="Calycin"/>
</dbReference>
<dbReference type="Pfam" id="PF00061">
    <property type="entry name" value="Lipocalin"/>
    <property type="match status" value="1"/>
</dbReference>
<sequence>KKSKMFPLQKCIILCFALIITTSAETCPGLNKMPNFNMTAFLGIWYEQANFNSLLDNNKGFPQCKGINIVTDGNGNYAAQEKAFIMSENRYGEVVKRTSVLDGNIQVNINDNDIETIRIYYNRDQGRFYNNGIRNHFYVIDSDYTNYAIIAACSYTSDSITILTRTKSIPETKDKANVNNKISEALEKYGLHQCDFKFVSNECSSNY</sequence>
<keyword evidence="1" id="KW-0732">Signal</keyword>
<dbReference type="AlphaFoldDB" id="A0A1B6CWY5"/>
<feature type="non-terminal residue" evidence="3">
    <location>
        <position position="1"/>
    </location>
</feature>
<organism evidence="3">
    <name type="scientific">Clastoptera arizonana</name>
    <name type="common">Arizona spittle bug</name>
    <dbReference type="NCBI Taxonomy" id="38151"/>
    <lineage>
        <taxon>Eukaryota</taxon>
        <taxon>Metazoa</taxon>
        <taxon>Ecdysozoa</taxon>
        <taxon>Arthropoda</taxon>
        <taxon>Hexapoda</taxon>
        <taxon>Insecta</taxon>
        <taxon>Pterygota</taxon>
        <taxon>Neoptera</taxon>
        <taxon>Paraneoptera</taxon>
        <taxon>Hemiptera</taxon>
        <taxon>Auchenorrhyncha</taxon>
        <taxon>Cercopoidea</taxon>
        <taxon>Clastopteridae</taxon>
        <taxon>Clastoptera</taxon>
    </lineage>
</organism>
<evidence type="ECO:0000256" key="1">
    <source>
        <dbReference type="SAM" id="SignalP"/>
    </source>
</evidence>
<dbReference type="SUPFAM" id="SSF50814">
    <property type="entry name" value="Lipocalins"/>
    <property type="match status" value="1"/>
</dbReference>
<dbReference type="InterPro" id="IPR000566">
    <property type="entry name" value="Lipocln_cytosolic_FA-bd_dom"/>
</dbReference>
<evidence type="ECO:0000313" key="3">
    <source>
        <dbReference type="EMBL" id="JAS18012.1"/>
    </source>
</evidence>
<evidence type="ECO:0000259" key="2">
    <source>
        <dbReference type="Pfam" id="PF00061"/>
    </source>
</evidence>
<dbReference type="PANTHER" id="PTHR10612:SF62">
    <property type="entry name" value="LIPOCALIN_CYTOSOLIC FATTY-ACID BINDING DOMAIN-CONTAINING PROTEIN"/>
    <property type="match status" value="1"/>
</dbReference>